<proteinExistence type="predicted"/>
<evidence type="ECO:0000256" key="1">
    <source>
        <dbReference type="SAM" id="Phobius"/>
    </source>
</evidence>
<dbReference type="Proteomes" id="UP000029452">
    <property type="component" value="Unassembled WGS sequence"/>
</dbReference>
<organism evidence="2 3">
    <name type="scientific">Leptospirillum ferriphilum</name>
    <dbReference type="NCBI Taxonomy" id="178606"/>
    <lineage>
        <taxon>Bacteria</taxon>
        <taxon>Pseudomonadati</taxon>
        <taxon>Nitrospirota</taxon>
        <taxon>Nitrospiria</taxon>
        <taxon>Nitrospirales</taxon>
        <taxon>Nitrospiraceae</taxon>
        <taxon>Leptospirillum</taxon>
    </lineage>
</organism>
<gene>
    <name evidence="2" type="ORF">LptCag_1494</name>
</gene>
<feature type="transmembrane region" description="Helical" evidence="1">
    <location>
        <begin position="6"/>
        <end position="29"/>
    </location>
</feature>
<comment type="caution">
    <text evidence="2">The sequence shown here is derived from an EMBL/GenBank/DDBJ whole genome shotgun (WGS) entry which is preliminary data.</text>
</comment>
<evidence type="ECO:0000313" key="2">
    <source>
        <dbReference type="EMBL" id="KGA93784.1"/>
    </source>
</evidence>
<evidence type="ECO:0000313" key="3">
    <source>
        <dbReference type="Proteomes" id="UP000029452"/>
    </source>
</evidence>
<name>A0A094X5F3_9BACT</name>
<protein>
    <submittedName>
        <fullName evidence="2">Uncharacterized protein</fullName>
    </submittedName>
</protein>
<dbReference type="EMBL" id="JPGK01000005">
    <property type="protein sequence ID" value="KGA93784.1"/>
    <property type="molecule type" value="Genomic_DNA"/>
</dbReference>
<dbReference type="PATRIC" id="fig|178606.4.peg.1497"/>
<accession>A0A094X5F3</accession>
<keyword evidence="1" id="KW-0472">Membrane</keyword>
<dbReference type="AlphaFoldDB" id="A0A094X5F3"/>
<keyword evidence="1" id="KW-1133">Transmembrane helix</keyword>
<sequence>MQEALFHFVLASSILMGVVFLALMIGSVLGERLDRKRLRNRRLN</sequence>
<keyword evidence="1" id="KW-0812">Transmembrane</keyword>
<reference evidence="2 3" key="1">
    <citation type="submission" date="2014-06" db="EMBL/GenBank/DDBJ databases">
        <title>Draft genome sequence of iron oxidizing acidophile Leptospirillum ferriphilum DSM14647.</title>
        <authorList>
            <person name="Cardenas J.P."/>
            <person name="Lazcano M."/>
            <person name="Ossandon F.J."/>
            <person name="Corbett M."/>
            <person name="Holmes D.S."/>
            <person name="Watkin E."/>
        </authorList>
    </citation>
    <scope>NUCLEOTIDE SEQUENCE [LARGE SCALE GENOMIC DNA]</scope>
    <source>
        <strain evidence="2 3">DSM 14647</strain>
    </source>
</reference>